<dbReference type="Proteomes" id="UP000542125">
    <property type="component" value="Unassembled WGS sequence"/>
</dbReference>
<dbReference type="InterPro" id="IPR051675">
    <property type="entry name" value="Endo/Exo/Phosphatase_dom_1"/>
</dbReference>
<organism evidence="2 3">
    <name type="scientific">Pigmentiphaga litoralis</name>
    <dbReference type="NCBI Taxonomy" id="516702"/>
    <lineage>
        <taxon>Bacteria</taxon>
        <taxon>Pseudomonadati</taxon>
        <taxon>Pseudomonadota</taxon>
        <taxon>Betaproteobacteria</taxon>
        <taxon>Burkholderiales</taxon>
        <taxon>Alcaligenaceae</taxon>
        <taxon>Pigmentiphaga</taxon>
    </lineage>
</organism>
<dbReference type="AlphaFoldDB" id="A0A7Y9LPI0"/>
<feature type="compositionally biased region" description="Polar residues" evidence="1">
    <location>
        <begin position="14"/>
        <end position="25"/>
    </location>
</feature>
<comment type="caution">
    <text evidence="2">The sequence shown here is derived from an EMBL/GenBank/DDBJ whole genome shotgun (WGS) entry which is preliminary data.</text>
</comment>
<feature type="region of interest" description="Disordered" evidence="1">
    <location>
        <begin position="1"/>
        <end position="53"/>
    </location>
</feature>
<protein>
    <submittedName>
        <fullName evidence="2">Competence protein ComEA</fullName>
    </submittedName>
</protein>
<dbReference type="Pfam" id="PF12836">
    <property type="entry name" value="HHH_3"/>
    <property type="match status" value="1"/>
</dbReference>
<evidence type="ECO:0000313" key="2">
    <source>
        <dbReference type="EMBL" id="NYE85982.1"/>
    </source>
</evidence>
<name>A0A7Y9LPI0_9BURK</name>
<evidence type="ECO:0000313" key="3">
    <source>
        <dbReference type="Proteomes" id="UP000542125"/>
    </source>
</evidence>
<proteinExistence type="predicted"/>
<dbReference type="PANTHER" id="PTHR21180:SF32">
    <property type="entry name" value="ENDONUCLEASE_EXONUCLEASE_PHOSPHATASE FAMILY DOMAIN-CONTAINING PROTEIN 1"/>
    <property type="match status" value="1"/>
</dbReference>
<gene>
    <name evidence="2" type="ORF">FHW18_005301</name>
</gene>
<dbReference type="RefSeq" id="WP_179590570.1">
    <property type="nucleotide sequence ID" value="NZ_JACBYR010000003.1"/>
</dbReference>
<dbReference type="SUPFAM" id="SSF47781">
    <property type="entry name" value="RuvA domain 2-like"/>
    <property type="match status" value="1"/>
</dbReference>
<dbReference type="EMBL" id="JACBYR010000003">
    <property type="protein sequence ID" value="NYE85982.1"/>
    <property type="molecule type" value="Genomic_DNA"/>
</dbReference>
<dbReference type="InterPro" id="IPR010994">
    <property type="entry name" value="RuvA_2-like"/>
</dbReference>
<dbReference type="PANTHER" id="PTHR21180">
    <property type="entry name" value="ENDONUCLEASE/EXONUCLEASE/PHOSPHATASE FAMILY DOMAIN-CONTAINING PROTEIN 1"/>
    <property type="match status" value="1"/>
</dbReference>
<keyword evidence="3" id="KW-1185">Reference proteome</keyword>
<feature type="compositionally biased region" description="Low complexity" evidence="1">
    <location>
        <begin position="34"/>
        <end position="50"/>
    </location>
</feature>
<evidence type="ECO:0000256" key="1">
    <source>
        <dbReference type="SAM" id="MobiDB-lite"/>
    </source>
</evidence>
<feature type="region of interest" description="Disordered" evidence="1">
    <location>
        <begin position="161"/>
        <end position="202"/>
    </location>
</feature>
<dbReference type="Gene3D" id="1.10.150.280">
    <property type="entry name" value="AF1531-like domain"/>
    <property type="match status" value="1"/>
</dbReference>
<reference evidence="2 3" key="1">
    <citation type="submission" date="2020-07" db="EMBL/GenBank/DDBJ databases">
        <title>Genomic Encyclopedia of Type Strains, Phase IV (KMG-V): Genome sequencing to study the core and pangenomes of soil and plant-associated prokaryotes.</title>
        <authorList>
            <person name="Whitman W."/>
        </authorList>
    </citation>
    <scope>NUCLEOTIDE SEQUENCE [LARGE SCALE GENOMIC DNA]</scope>
    <source>
        <strain evidence="2 3">SAS40</strain>
    </source>
</reference>
<accession>A0A7Y9LPI0</accession>
<sequence>MNPFLESACAGPSADQSAATPTTRAGTVDYAVRESASPETSSPEPAPAQAIAPRRTRAVLRRTRHFVFLAALTAGGLSLGSPGAAYGLDVNTATETQPEGIRGIGPKTASLIVKERQQRGQFLSFEDFTRRVRGIGPKRAERLAAQGLTVGAAARVMPTVSAAGTRPRSVAASHPRAMAPDPSRMPPALIVNTPDASKGKGP</sequence>